<organism evidence="3 4">
    <name type="scientific">Nocardiopsis alborubida</name>
    <dbReference type="NCBI Taxonomy" id="146802"/>
    <lineage>
        <taxon>Bacteria</taxon>
        <taxon>Bacillati</taxon>
        <taxon>Actinomycetota</taxon>
        <taxon>Actinomycetes</taxon>
        <taxon>Streptosporangiales</taxon>
        <taxon>Nocardiopsidaceae</taxon>
        <taxon>Nocardiopsis</taxon>
    </lineage>
</organism>
<evidence type="ECO:0000256" key="1">
    <source>
        <dbReference type="SAM" id="MobiDB-lite"/>
    </source>
</evidence>
<evidence type="ECO:0000313" key="3">
    <source>
        <dbReference type="EMBL" id="NKY97316.1"/>
    </source>
</evidence>
<feature type="non-terminal residue" evidence="3">
    <location>
        <position position="54"/>
    </location>
</feature>
<protein>
    <submittedName>
        <fullName evidence="3">Uncharacterized protein</fullName>
    </submittedName>
</protein>
<feature type="region of interest" description="Disordered" evidence="1">
    <location>
        <begin position="28"/>
        <end position="54"/>
    </location>
</feature>
<accession>A0A7X6RPL7</accession>
<proteinExistence type="predicted"/>
<dbReference type="Proteomes" id="UP000553209">
    <property type="component" value="Unassembled WGS sequence"/>
</dbReference>
<feature type="chain" id="PRO_5030618471" evidence="2">
    <location>
        <begin position="26"/>
        <end position="54"/>
    </location>
</feature>
<sequence length="54" mass="5697">MRLKHYLIVAGFAAAALFGGSPAWADDAISPSETPDYPTAAPDYPSAIPEYPSE</sequence>
<reference evidence="3 4" key="1">
    <citation type="submission" date="2020-04" db="EMBL/GenBank/DDBJ databases">
        <title>MicrobeNet Type strains.</title>
        <authorList>
            <person name="Nicholson A.C."/>
        </authorList>
    </citation>
    <scope>NUCLEOTIDE SEQUENCE [LARGE SCALE GENOMIC DNA]</scope>
    <source>
        <strain evidence="3 4">ATCC 23612</strain>
    </source>
</reference>
<evidence type="ECO:0000313" key="4">
    <source>
        <dbReference type="Proteomes" id="UP000553209"/>
    </source>
</evidence>
<evidence type="ECO:0000256" key="2">
    <source>
        <dbReference type="SAM" id="SignalP"/>
    </source>
</evidence>
<dbReference type="EMBL" id="JAAXPG010000004">
    <property type="protein sequence ID" value="NKY97316.1"/>
    <property type="molecule type" value="Genomic_DNA"/>
</dbReference>
<comment type="caution">
    <text evidence="3">The sequence shown here is derived from an EMBL/GenBank/DDBJ whole genome shotgun (WGS) entry which is preliminary data.</text>
</comment>
<keyword evidence="2" id="KW-0732">Signal</keyword>
<dbReference type="AlphaFoldDB" id="A0A7X6RPL7"/>
<name>A0A7X6RPL7_9ACTN</name>
<gene>
    <name evidence="3" type="ORF">HGB44_06470</name>
</gene>
<keyword evidence="4" id="KW-1185">Reference proteome</keyword>
<feature type="signal peptide" evidence="2">
    <location>
        <begin position="1"/>
        <end position="25"/>
    </location>
</feature>